<dbReference type="InterPro" id="IPR050585">
    <property type="entry name" value="Xaa-Pro_dipeptidyl-ppase/CocE"/>
</dbReference>
<proteinExistence type="predicted"/>
<organism evidence="2">
    <name type="scientific">freshwater metagenome</name>
    <dbReference type="NCBI Taxonomy" id="449393"/>
    <lineage>
        <taxon>unclassified sequences</taxon>
        <taxon>metagenomes</taxon>
        <taxon>ecological metagenomes</taxon>
    </lineage>
</organism>
<name>A0A6J7DEE7_9ZZZZ</name>
<sequence>MINVNLCLSGRELSEPCPSPDGQSVLIGVRTAGRSGMLLVPSHGGPERVLSVNPGPVLARGLGGGCADWLPDSSGFVYAAVDGQVWLHLLTGERRALSALDTGHEVTSPAVSPDGCSVAFVVDLAAVHVVRVDGGDADLLVADGSDFVTDPAWSPDGRELVWQGWDVPNMSWDESFTVRWSPLSGTQPERVPPTAPQQVQQVQQPRFSTDGALWDVSDSTGWLNIRRDGRTVLDERHEHAGPGWGPGQRSFAVSPDGARVVLNRNESGFGRLVVVDVSTGAVTEVAKGVHGQLRWVGYRVTALRTGGRTPTQAVAYDTNADGAAWFRTTLAVGPVAEWSQVEEHLVEPELIEVSTYQGARVPARAYRPADPVARAEGRLICWVHGGPTDQWQVTFMPRVTFWVSRGWTVLVPDHRGSTGHGRAFQQAMRGRWGSVDTADVAATIAYAQALGWGTRERTVLMGGSAGGYTALNVLIANPELAAGAAVVYPVTDPAVLAGATHRFEAHYNDTLVGDEPVVVDPALIARPVLILHGDSDPVVPVANSIEFARRAAELHRDVELHVFEGEGHGFRQPVNQAAEYALTEQFVARIV</sequence>
<dbReference type="Gene3D" id="2.120.10.30">
    <property type="entry name" value="TolB, C-terminal domain"/>
    <property type="match status" value="1"/>
</dbReference>
<evidence type="ECO:0000313" key="2">
    <source>
        <dbReference type="EMBL" id="CAB4865563.1"/>
    </source>
</evidence>
<dbReference type="Pfam" id="PF00326">
    <property type="entry name" value="Peptidase_S9"/>
    <property type="match status" value="1"/>
</dbReference>
<dbReference type="InterPro" id="IPR001375">
    <property type="entry name" value="Peptidase_S9_cat"/>
</dbReference>
<feature type="domain" description="Peptidase S9 prolyl oligopeptidase catalytic" evidence="1">
    <location>
        <begin position="395"/>
        <end position="589"/>
    </location>
</feature>
<accession>A0A6J7DEE7</accession>
<dbReference type="GO" id="GO:0008236">
    <property type="term" value="F:serine-type peptidase activity"/>
    <property type="evidence" value="ECO:0007669"/>
    <property type="project" value="InterPro"/>
</dbReference>
<dbReference type="SUPFAM" id="SSF53474">
    <property type="entry name" value="alpha/beta-Hydrolases"/>
    <property type="match status" value="1"/>
</dbReference>
<dbReference type="InterPro" id="IPR011659">
    <property type="entry name" value="WD40"/>
</dbReference>
<dbReference type="Pfam" id="PF07676">
    <property type="entry name" value="PD40"/>
    <property type="match status" value="1"/>
</dbReference>
<dbReference type="AlphaFoldDB" id="A0A6J7DEE7"/>
<dbReference type="InterPro" id="IPR011042">
    <property type="entry name" value="6-blade_b-propeller_TolB-like"/>
</dbReference>
<gene>
    <name evidence="2" type="ORF">UFOPK3417_00461</name>
</gene>
<dbReference type="SUPFAM" id="SSF82171">
    <property type="entry name" value="DPP6 N-terminal domain-like"/>
    <property type="match status" value="1"/>
</dbReference>
<reference evidence="2" key="1">
    <citation type="submission" date="2020-05" db="EMBL/GenBank/DDBJ databases">
        <authorList>
            <person name="Chiriac C."/>
            <person name="Salcher M."/>
            <person name="Ghai R."/>
            <person name="Kavagutti S V."/>
        </authorList>
    </citation>
    <scope>NUCLEOTIDE SEQUENCE</scope>
</reference>
<dbReference type="InterPro" id="IPR029058">
    <property type="entry name" value="AB_hydrolase_fold"/>
</dbReference>
<protein>
    <submittedName>
        <fullName evidence="2">Unannotated protein</fullName>
    </submittedName>
</protein>
<dbReference type="Gene3D" id="3.40.50.1820">
    <property type="entry name" value="alpha/beta hydrolase"/>
    <property type="match status" value="1"/>
</dbReference>
<dbReference type="PANTHER" id="PTHR43056:SF5">
    <property type="entry name" value="PEPTIDASE S9 PROLYL OLIGOPEPTIDASE CATALYTIC DOMAIN-CONTAINING PROTEIN"/>
    <property type="match status" value="1"/>
</dbReference>
<evidence type="ECO:0000259" key="1">
    <source>
        <dbReference type="Pfam" id="PF00326"/>
    </source>
</evidence>
<dbReference type="EMBL" id="CAFBLR010000027">
    <property type="protein sequence ID" value="CAB4865563.1"/>
    <property type="molecule type" value="Genomic_DNA"/>
</dbReference>
<dbReference type="GO" id="GO:0006508">
    <property type="term" value="P:proteolysis"/>
    <property type="evidence" value="ECO:0007669"/>
    <property type="project" value="InterPro"/>
</dbReference>
<dbReference type="PANTHER" id="PTHR43056">
    <property type="entry name" value="PEPTIDASE S9 PROLYL OLIGOPEPTIDASE"/>
    <property type="match status" value="1"/>
</dbReference>